<dbReference type="EMBL" id="CAJFDI010000001">
    <property type="protein sequence ID" value="CAD5208703.1"/>
    <property type="molecule type" value="Genomic_DNA"/>
</dbReference>
<proteinExistence type="predicted"/>
<accession>A0A1I7S5X8</accession>
<dbReference type="EMBL" id="CAJFCV020000001">
    <property type="protein sequence ID" value="CAG9082557.1"/>
    <property type="molecule type" value="Genomic_DNA"/>
</dbReference>
<name>A0A1I7S5X8_BURXY</name>
<reference evidence="2" key="2">
    <citation type="submission" date="2020-09" db="EMBL/GenBank/DDBJ databases">
        <authorList>
            <person name="Kikuchi T."/>
        </authorList>
    </citation>
    <scope>NUCLEOTIDE SEQUENCE</scope>
    <source>
        <strain evidence="2">Ka4C1</strain>
    </source>
</reference>
<sequence length="686" mass="79123">MAGTSKEMTVVGENEELEDHPIDRLIDLATENPKLGAVELCLLQSNCLKEFPTDFGEESEGYQDAYGEVQKLFIQVSNLKVAADPAVQCKINSDVYYWLFLIKRLVPQIFEKNQKSLTKIIRLTLDGLVFQLAHEEYDDFERCAVVVTHILRDLEPYAKSAAIFLAIHNIVSSKKKKAKQVYFEWAKDAPQSTSILILEVLWKLHDLGLEAWKTRQEIDILDVGRLMRFSFEAKRDRILDICQENLIKILKKSSFDCFIYLRDLFYRLGLPSKHPFSLAVSAVILRKWACFEPMEPLGREIINTVIDGKEEVVEVYYEILFEFLRDSHRCIDEEKLKKILDHLCKNIDETISHPWRFKLFNLFFTLRDTQIPVPASFAINSVLPRYDEFKKDPALGPLFIQLKHLCHLVLQQRERLLQVAGSKFKGKSKAQKALTALKPGLGSLLSSTYIEDKKKEQQKEGEQSEEPESSKVEELFKGIKVDEEVVLSSDEEEVKVLEVKRKKISSGIEVIGEKKPKVAIVDDLNKILVHQEEDAKIEENSEVPIEIDGDEEEIYVEEEDDDEVVTFLDMEMPKRRAKEIFQTTFGTTEVIPGRLKVRLDPLKPKEIEDGTTNVMENRSNPQLEKRIRDIFDPVNSEREIAKVANELNIREEDLTGDYNIGEEDPEFIKETANQIAEMFKQQMGFK</sequence>
<dbReference type="Proteomes" id="UP000095284">
    <property type="component" value="Unplaced"/>
</dbReference>
<keyword evidence="4" id="KW-1185">Reference proteome</keyword>
<reference evidence="5" key="1">
    <citation type="submission" date="2016-11" db="UniProtKB">
        <authorList>
            <consortium name="WormBaseParasite"/>
        </authorList>
    </citation>
    <scope>IDENTIFICATION</scope>
</reference>
<gene>
    <name evidence="2" type="ORF">BXYJ_LOCUS939</name>
</gene>
<dbReference type="AlphaFoldDB" id="A0A1I7S5X8"/>
<dbReference type="OrthoDB" id="5896582at2759"/>
<dbReference type="WBParaSite" id="BXY_0841400.1">
    <property type="protein sequence ID" value="BXY_0841400.1"/>
    <property type="gene ID" value="BXY_0841400"/>
</dbReference>
<organism evidence="3 5">
    <name type="scientific">Bursaphelenchus xylophilus</name>
    <name type="common">Pinewood nematode worm</name>
    <name type="synonym">Aphelenchoides xylophilus</name>
    <dbReference type="NCBI Taxonomy" id="6326"/>
    <lineage>
        <taxon>Eukaryota</taxon>
        <taxon>Metazoa</taxon>
        <taxon>Ecdysozoa</taxon>
        <taxon>Nematoda</taxon>
        <taxon>Chromadorea</taxon>
        <taxon>Rhabditida</taxon>
        <taxon>Tylenchina</taxon>
        <taxon>Tylenchomorpha</taxon>
        <taxon>Aphelenchoidea</taxon>
        <taxon>Aphelenchoididae</taxon>
        <taxon>Bursaphelenchus</taxon>
    </lineage>
</organism>
<evidence type="ECO:0000313" key="5">
    <source>
        <dbReference type="WBParaSite" id="BXY_0841400.1"/>
    </source>
</evidence>
<evidence type="ECO:0000313" key="3">
    <source>
        <dbReference type="Proteomes" id="UP000095284"/>
    </source>
</evidence>
<feature type="region of interest" description="Disordered" evidence="1">
    <location>
        <begin position="453"/>
        <end position="473"/>
    </location>
</feature>
<evidence type="ECO:0000256" key="1">
    <source>
        <dbReference type="SAM" id="MobiDB-lite"/>
    </source>
</evidence>
<dbReference type="Proteomes" id="UP000659654">
    <property type="component" value="Unassembled WGS sequence"/>
</dbReference>
<evidence type="ECO:0000313" key="4">
    <source>
        <dbReference type="Proteomes" id="UP000659654"/>
    </source>
</evidence>
<evidence type="ECO:0000313" key="2">
    <source>
        <dbReference type="EMBL" id="CAD5208703.1"/>
    </source>
</evidence>
<protein>
    <submittedName>
        <fullName evidence="2">(pine wood nematode) hypothetical protein</fullName>
    </submittedName>
</protein>
<dbReference type="Proteomes" id="UP000582659">
    <property type="component" value="Unassembled WGS sequence"/>
</dbReference>